<reference evidence="3" key="4">
    <citation type="submission" date="2019-03" db="EMBL/GenBank/DDBJ databases">
        <authorList>
            <person name="Huang Y."/>
        </authorList>
    </citation>
    <scope>NUCLEOTIDE SEQUENCE</scope>
    <source>
        <strain evidence="3">JCM 16608</strain>
    </source>
</reference>
<evidence type="ECO:0000313" key="3">
    <source>
        <dbReference type="EMBL" id="QCC77575.1"/>
    </source>
</evidence>
<reference evidence="5" key="3">
    <citation type="journal article" date="2019" name="Int. J. Syst. Evol. Microbiol.">
        <title>The Global Catalogue of Microorganisms (GCM) 10K type strain sequencing project: providing services to taxonomists for standard genome sequencing and annotation.</title>
        <authorList>
            <consortium name="The Broad Institute Genomics Platform"/>
            <consortium name="The Broad Institute Genome Sequencing Center for Infectious Disease"/>
            <person name="Wu L."/>
            <person name="Ma J."/>
        </authorList>
    </citation>
    <scope>NUCLEOTIDE SEQUENCE [LARGE SCALE GENOMIC DNA]</scope>
    <source>
        <strain evidence="5">CCM 7403</strain>
    </source>
</reference>
<keyword evidence="1" id="KW-0732">Signal</keyword>
<organism evidence="3 4">
    <name type="scientific">Nocardioides daphniae</name>
    <dbReference type="NCBI Taxonomy" id="402297"/>
    <lineage>
        <taxon>Bacteria</taxon>
        <taxon>Bacillati</taxon>
        <taxon>Actinomycetota</taxon>
        <taxon>Actinomycetes</taxon>
        <taxon>Propionibacteriales</taxon>
        <taxon>Nocardioidaceae</taxon>
        <taxon>Nocardioides</taxon>
    </lineage>
</organism>
<dbReference type="AlphaFoldDB" id="A0A4P7UDW7"/>
<dbReference type="Proteomes" id="UP000630594">
    <property type="component" value="Unassembled WGS sequence"/>
</dbReference>
<proteinExistence type="predicted"/>
<feature type="chain" id="PRO_5038384518" evidence="1">
    <location>
        <begin position="24"/>
        <end position="134"/>
    </location>
</feature>
<keyword evidence="5" id="KW-1185">Reference proteome</keyword>
<evidence type="ECO:0000313" key="5">
    <source>
        <dbReference type="Proteomes" id="UP000630594"/>
    </source>
</evidence>
<dbReference type="RefSeq" id="WP_135832619.1">
    <property type="nucleotide sequence ID" value="NZ_BMCK01000006.1"/>
</dbReference>
<evidence type="ECO:0000256" key="1">
    <source>
        <dbReference type="SAM" id="SignalP"/>
    </source>
</evidence>
<gene>
    <name evidence="3" type="ORF">E2C04_11060</name>
    <name evidence="2" type="ORF">GCM10007231_32580</name>
</gene>
<reference evidence="2" key="5">
    <citation type="submission" date="2024-05" db="EMBL/GenBank/DDBJ databases">
        <authorList>
            <person name="Sun Q."/>
            <person name="Sedlacek I."/>
        </authorList>
    </citation>
    <scope>NUCLEOTIDE SEQUENCE</scope>
    <source>
        <strain evidence="2">CCM 7403</strain>
    </source>
</reference>
<dbReference type="EMBL" id="BMCK01000006">
    <property type="protein sequence ID" value="GGD30596.1"/>
    <property type="molecule type" value="Genomic_DNA"/>
</dbReference>
<reference evidence="3 4" key="1">
    <citation type="journal article" date="2008" name="Int. J. Syst. Evol. Microbiol.">
        <title>Nocardioides daphniae sp. nov., isolated from Daphnia cucullata (Crustacea: Cladocera).</title>
        <authorList>
            <person name="Toth E.M."/>
            <person name="Keki Z."/>
            <person name="Homonnay Z.G."/>
            <person name="Borsodi A.K."/>
            <person name="Marialigeti K."/>
            <person name="Schumann P."/>
        </authorList>
    </citation>
    <scope>NUCLEOTIDE SEQUENCE [LARGE SCALE GENOMIC DNA]</scope>
    <source>
        <strain evidence="3 4">JCM 16608</strain>
    </source>
</reference>
<reference evidence="2" key="2">
    <citation type="journal article" date="2014" name="Int. J. Syst. Evol. Microbiol.">
        <title>Complete genome of a new Firmicutes species belonging to the dominant human colonic microbiota ('Ruminococcus bicirculans') reveals two chromosomes and a selective capacity to utilize plant glucans.</title>
        <authorList>
            <consortium name="NISC Comparative Sequencing Program"/>
            <person name="Wegmann U."/>
            <person name="Louis P."/>
            <person name="Goesmann A."/>
            <person name="Henrissat B."/>
            <person name="Duncan S.H."/>
            <person name="Flint H.J."/>
        </authorList>
    </citation>
    <scope>NUCLEOTIDE SEQUENCE</scope>
    <source>
        <strain evidence="2">CCM 7403</strain>
    </source>
</reference>
<dbReference type="Proteomes" id="UP000297025">
    <property type="component" value="Chromosome"/>
</dbReference>
<feature type="signal peptide" evidence="1">
    <location>
        <begin position="1"/>
        <end position="23"/>
    </location>
</feature>
<sequence>MFKRVKRILLVLVLLAFAASAYIAWSGLTGRDLPGPIRDAIGGGGEVVGSDAHFSGLKVTKGEDGRFDAAITVQNTGSTYQDVMITVSVFDGDQNVGTLMGTVTLKPNRSSSTDLFSADDYVAWTDAHVDLLRS</sequence>
<dbReference type="KEGG" id="ndp:E2C04_11060"/>
<evidence type="ECO:0000313" key="2">
    <source>
        <dbReference type="EMBL" id="GGD30596.1"/>
    </source>
</evidence>
<accession>A0A4P7UDW7</accession>
<dbReference type="EMBL" id="CP038462">
    <property type="protein sequence ID" value="QCC77575.1"/>
    <property type="molecule type" value="Genomic_DNA"/>
</dbReference>
<evidence type="ECO:0000313" key="4">
    <source>
        <dbReference type="Proteomes" id="UP000297025"/>
    </source>
</evidence>
<protein>
    <submittedName>
        <fullName evidence="3">Uncharacterized protein</fullName>
    </submittedName>
</protein>
<name>A0A4P7UDW7_9ACTN</name>